<accession>A0ABX7UM86</accession>
<evidence type="ECO:0000256" key="1">
    <source>
        <dbReference type="SAM" id="MobiDB-lite"/>
    </source>
</evidence>
<evidence type="ECO:0000313" key="3">
    <source>
        <dbReference type="Proteomes" id="UP000663940"/>
    </source>
</evidence>
<gene>
    <name evidence="2" type="ORF">J3L21_13110</name>
</gene>
<name>A0ABX7UM86_9SPHI</name>
<keyword evidence="3" id="KW-1185">Reference proteome</keyword>
<dbReference type="Proteomes" id="UP000663940">
    <property type="component" value="Chromosome"/>
</dbReference>
<dbReference type="EMBL" id="CP071880">
    <property type="protein sequence ID" value="QTE52848.1"/>
    <property type="molecule type" value="Genomic_DNA"/>
</dbReference>
<feature type="region of interest" description="Disordered" evidence="1">
    <location>
        <begin position="1"/>
        <end position="25"/>
    </location>
</feature>
<proteinExistence type="predicted"/>
<reference evidence="2 3" key="1">
    <citation type="submission" date="2021-03" db="EMBL/GenBank/DDBJ databases">
        <title>Mucilaginibacter strains isolated from gold and copper mining confer multi heavy-metal resistance.</title>
        <authorList>
            <person name="Li Y."/>
        </authorList>
    </citation>
    <scope>NUCLEOTIDE SEQUENCE [LARGE SCALE GENOMIC DNA]</scope>
    <source>
        <strain evidence="2 3">P2-4</strain>
    </source>
</reference>
<organism evidence="2 3">
    <name type="scientific">Mucilaginibacter rubeus</name>
    <dbReference type="NCBI Taxonomy" id="2027860"/>
    <lineage>
        <taxon>Bacteria</taxon>
        <taxon>Pseudomonadati</taxon>
        <taxon>Bacteroidota</taxon>
        <taxon>Sphingobacteriia</taxon>
        <taxon>Sphingobacteriales</taxon>
        <taxon>Sphingobacteriaceae</taxon>
        <taxon>Mucilaginibacter</taxon>
    </lineage>
</organism>
<protein>
    <submittedName>
        <fullName evidence="2">Uncharacterized protein</fullName>
    </submittedName>
</protein>
<dbReference type="RefSeq" id="WP_167516366.1">
    <property type="nucleotide sequence ID" value="NZ_CP043451.1"/>
</dbReference>
<evidence type="ECO:0000313" key="2">
    <source>
        <dbReference type="EMBL" id="QTE52848.1"/>
    </source>
</evidence>
<sequence>MKTAKTNIDKSSDKNQSTSKKVNPFKKLLEDKDRIANAVDNDQSLSTLKDIKFVRPL</sequence>